<dbReference type="AlphaFoldDB" id="A0ABD5LSN9"/>
<dbReference type="Proteomes" id="UP000534590">
    <property type="component" value="Unassembled WGS sequence"/>
</dbReference>
<accession>A0ABD5LSN9</accession>
<protein>
    <submittedName>
        <fullName evidence="2">Uncharacterized protein</fullName>
    </submittedName>
</protein>
<name>A0ABD5LSN9_AGRRD</name>
<reference evidence="1 3" key="1">
    <citation type="submission" date="2020-08" db="EMBL/GenBank/DDBJ databases">
        <title>Genomic Encyclopedia of Type Strains, Phase IV (KMG-V): Genome sequencing to study the core and pangenomes of soil and plant-associated prokaryotes.</title>
        <authorList>
            <person name="Whitman W."/>
        </authorList>
    </citation>
    <scope>NUCLEOTIDE SEQUENCE [LARGE SCALE GENOMIC DNA]</scope>
    <source>
        <strain evidence="1 3">SEMIA 461</strain>
    </source>
</reference>
<dbReference type="EMBL" id="JACIHP010000003">
    <property type="protein sequence ID" value="MBB4491840.1"/>
    <property type="molecule type" value="Genomic_DNA"/>
</dbReference>
<evidence type="ECO:0000313" key="3">
    <source>
        <dbReference type="Proteomes" id="UP000534590"/>
    </source>
</evidence>
<comment type="caution">
    <text evidence="2">The sequence shown here is derived from an EMBL/GenBank/DDBJ whole genome shotgun (WGS) entry which is preliminary data.</text>
</comment>
<evidence type="ECO:0000313" key="4">
    <source>
        <dbReference type="Proteomes" id="UP001438189"/>
    </source>
</evidence>
<keyword evidence="3" id="KW-1185">Reference proteome</keyword>
<evidence type="ECO:0000313" key="1">
    <source>
        <dbReference type="EMBL" id="MBB4491840.1"/>
    </source>
</evidence>
<gene>
    <name evidence="2" type="ORF">ABVB70_21715</name>
    <name evidence="1" type="ORF">GGE40_003682</name>
</gene>
<proteinExistence type="predicted"/>
<dbReference type="Proteomes" id="UP001438189">
    <property type="component" value="Unassembled WGS sequence"/>
</dbReference>
<dbReference type="RefSeq" id="WP_162266707.1">
    <property type="nucleotide sequence ID" value="NZ_JAAQPQ010000013.1"/>
</dbReference>
<dbReference type="GeneID" id="92926821"/>
<dbReference type="EMBL" id="JBETME010000011">
    <property type="protein sequence ID" value="MES4992942.1"/>
    <property type="molecule type" value="Genomic_DNA"/>
</dbReference>
<sequence>MDDVAEQMAREGVEAAVKGHSATLADDERYKEDQYKFNPFGVASIGGYKL</sequence>
<organism evidence="2 4">
    <name type="scientific">Agrobacterium radiobacter</name>
    <dbReference type="NCBI Taxonomy" id="362"/>
    <lineage>
        <taxon>Bacteria</taxon>
        <taxon>Pseudomonadati</taxon>
        <taxon>Pseudomonadota</taxon>
        <taxon>Alphaproteobacteria</taxon>
        <taxon>Hyphomicrobiales</taxon>
        <taxon>Rhizobiaceae</taxon>
        <taxon>Rhizobium/Agrobacterium group</taxon>
        <taxon>Agrobacterium</taxon>
        <taxon>Agrobacterium tumefaciens complex</taxon>
    </lineage>
</organism>
<reference evidence="2 4" key="2">
    <citation type="submission" date="2024-06" db="EMBL/GenBank/DDBJ databases">
        <title>Genome sequencing of Agrobacterium spp. from tobacco in Serbia.</title>
        <authorList>
            <person name="Ilicic R.J."/>
            <person name="Studholme D.J."/>
            <person name="Jelusic A."/>
            <person name="Barac G."/>
            <person name="Bagi F."/>
            <person name="Popovic Milovanovic T."/>
        </authorList>
    </citation>
    <scope>NUCLEOTIDE SEQUENCE [LARGE SCALE GENOMIC DNA]</scope>
    <source>
        <strain evidence="2 4">DA1</strain>
    </source>
</reference>
<evidence type="ECO:0000313" key="2">
    <source>
        <dbReference type="EMBL" id="MES4992942.1"/>
    </source>
</evidence>